<dbReference type="PANTHER" id="PTHR19991:SF3">
    <property type="entry name" value="LETHAL (2) 01289, ISOFORM F"/>
    <property type="match status" value="1"/>
</dbReference>
<organism evidence="4 5">
    <name type="scientific">Tigriopus californicus</name>
    <name type="common">Marine copepod</name>
    <dbReference type="NCBI Taxonomy" id="6832"/>
    <lineage>
        <taxon>Eukaryota</taxon>
        <taxon>Metazoa</taxon>
        <taxon>Ecdysozoa</taxon>
        <taxon>Arthropoda</taxon>
        <taxon>Crustacea</taxon>
        <taxon>Multicrustacea</taxon>
        <taxon>Hexanauplia</taxon>
        <taxon>Copepoda</taxon>
        <taxon>Harpacticoida</taxon>
        <taxon>Harpacticidae</taxon>
        <taxon>Tigriopus</taxon>
    </lineage>
</organism>
<dbReference type="Proteomes" id="UP000318571">
    <property type="component" value="Chromosome 11"/>
</dbReference>
<dbReference type="EMBL" id="VCGU01000003">
    <property type="protein sequence ID" value="TRY78281.1"/>
    <property type="molecule type" value="Genomic_DNA"/>
</dbReference>
<gene>
    <name evidence="4" type="ORF">TCAL_08763</name>
</gene>
<feature type="compositionally biased region" description="Basic and acidic residues" evidence="2">
    <location>
        <begin position="573"/>
        <end position="584"/>
    </location>
</feature>
<feature type="signal peptide" evidence="3">
    <location>
        <begin position="1"/>
        <end position="21"/>
    </location>
</feature>
<feature type="region of interest" description="Disordered" evidence="2">
    <location>
        <begin position="573"/>
        <end position="613"/>
    </location>
</feature>
<name>A0A553PKS3_TIGCA</name>
<evidence type="ECO:0000256" key="2">
    <source>
        <dbReference type="SAM" id="MobiDB-lite"/>
    </source>
</evidence>
<dbReference type="AlphaFoldDB" id="A0A553PKS3"/>
<sequence>MNLRYLIPVLILIHLANVCLANIGKRQRLAIPEVEDGELVALIKANLYVSVLYHDNSKISVKTLSDLELIKGDADAFDVIFVRVQSHAPLELLDDSPPPSSSMPSSSSSMFANDHFEALDNNNNNKSSPKIPEKIIPAVTVVLYKKGIGTRYPGRADRQSALFRWMITQIFCHKDRALDISMEQFDILLRSFRNFVFIAHSQGVKKSRRLIQQISKPNNVCSLVDNTLIVNSRDTALFDKLGVDIDKVPIILNIIHGISIEFTEDPKNTTGVLEWIRAAAHGKVKQVTESNIRKVLKREDLLLILFHDDKQRPLAAQLKVALIDLETLFGLAVVTVSDVKVAYSMGVGTFPAVILFDNGQAHQFEGEFVHEDVAIEIKNWVALHIENREETVIRTIEPEYLKSHPNEFKNVLLKEHKDSIRKLSTEYASLLKQNEKLKEIIHGAMDILKTDLLEQVPSEEPENEPSKSESRGASLSAECGECLASVGQAVWNCGTLEIECIKNTIELGSECFGCICEIFDYWWPDDAPNCFKKEIQKIVRPNGTDITGNGTMKRVVSNNAMNQRLKGVVKIEAHEISQDETRDEASEDDESQQSLSDSEAQDQDPPDASKIEL</sequence>
<feature type="chain" id="PRO_5021813943" description="Thioredoxin domain-containing protein" evidence="3">
    <location>
        <begin position="22"/>
        <end position="613"/>
    </location>
</feature>
<evidence type="ECO:0000313" key="5">
    <source>
        <dbReference type="Proteomes" id="UP000318571"/>
    </source>
</evidence>
<evidence type="ECO:0000313" key="4">
    <source>
        <dbReference type="EMBL" id="TRY78281.1"/>
    </source>
</evidence>
<dbReference type="InterPro" id="IPR036249">
    <property type="entry name" value="Thioredoxin-like_sf"/>
</dbReference>
<keyword evidence="1" id="KW-0175">Coiled coil</keyword>
<protein>
    <recommendedName>
        <fullName evidence="6">Thioredoxin domain-containing protein</fullName>
    </recommendedName>
</protein>
<dbReference type="PANTHER" id="PTHR19991">
    <property type="entry name" value="L 2 01289"/>
    <property type="match status" value="1"/>
</dbReference>
<proteinExistence type="predicted"/>
<evidence type="ECO:0008006" key="6">
    <source>
        <dbReference type="Google" id="ProtNLM"/>
    </source>
</evidence>
<reference evidence="4 5" key="1">
    <citation type="journal article" date="2018" name="Nat. Ecol. Evol.">
        <title>Genomic signatures of mitonuclear coevolution across populations of Tigriopus californicus.</title>
        <authorList>
            <person name="Barreto F.S."/>
            <person name="Watson E.T."/>
            <person name="Lima T.G."/>
            <person name="Willett C.S."/>
            <person name="Edmands S."/>
            <person name="Li W."/>
            <person name="Burton R.S."/>
        </authorList>
    </citation>
    <scope>NUCLEOTIDE SEQUENCE [LARGE SCALE GENOMIC DNA]</scope>
    <source>
        <strain evidence="4 5">San Diego</strain>
    </source>
</reference>
<accession>A0A553PKS3</accession>
<evidence type="ECO:0000256" key="1">
    <source>
        <dbReference type="SAM" id="Coils"/>
    </source>
</evidence>
<feature type="coiled-coil region" evidence="1">
    <location>
        <begin position="413"/>
        <end position="440"/>
    </location>
</feature>
<dbReference type="Gene3D" id="3.40.30.10">
    <property type="entry name" value="Glutaredoxin"/>
    <property type="match status" value="1"/>
</dbReference>
<keyword evidence="5" id="KW-1185">Reference proteome</keyword>
<keyword evidence="3" id="KW-0732">Signal</keyword>
<dbReference type="OrthoDB" id="10539348at2759"/>
<evidence type="ECO:0000256" key="3">
    <source>
        <dbReference type="SAM" id="SignalP"/>
    </source>
</evidence>
<dbReference type="STRING" id="6832.A0A553PKS3"/>
<comment type="caution">
    <text evidence="4">The sequence shown here is derived from an EMBL/GenBank/DDBJ whole genome shotgun (WGS) entry which is preliminary data.</text>
</comment>
<dbReference type="SUPFAM" id="SSF52833">
    <property type="entry name" value="Thioredoxin-like"/>
    <property type="match status" value="1"/>
</dbReference>